<dbReference type="Gene3D" id="3.40.30.10">
    <property type="entry name" value="Glutaredoxin"/>
    <property type="match status" value="1"/>
</dbReference>
<dbReference type="RefSeq" id="WP_014823855.1">
    <property type="nucleotide sequence ID" value="NC_018065.1"/>
</dbReference>
<dbReference type="SUPFAM" id="SSF52833">
    <property type="entry name" value="Thioredoxin-like"/>
    <property type="match status" value="1"/>
</dbReference>
<dbReference type="PROSITE" id="PS00194">
    <property type="entry name" value="THIOREDOXIN_1"/>
    <property type="match status" value="1"/>
</dbReference>
<feature type="transmembrane region" description="Helical" evidence="2">
    <location>
        <begin position="182"/>
        <end position="199"/>
    </location>
</feature>
<organism evidence="4 5">
    <name type="scientific">Solibacillus silvestris (strain StLB046)</name>
    <name type="common">Bacillus silvestris</name>
    <dbReference type="NCBI Taxonomy" id="1002809"/>
    <lineage>
        <taxon>Bacteria</taxon>
        <taxon>Bacillati</taxon>
        <taxon>Bacillota</taxon>
        <taxon>Bacilli</taxon>
        <taxon>Bacillales</taxon>
        <taxon>Caryophanaceae</taxon>
        <taxon>Solibacillus</taxon>
    </lineage>
</organism>
<keyword evidence="2" id="KW-0812">Transmembrane</keyword>
<feature type="transmembrane region" description="Helical" evidence="2">
    <location>
        <begin position="151"/>
        <end position="176"/>
    </location>
</feature>
<dbReference type="GO" id="GO:0016209">
    <property type="term" value="F:antioxidant activity"/>
    <property type="evidence" value="ECO:0007669"/>
    <property type="project" value="InterPro"/>
</dbReference>
<proteinExistence type="predicted"/>
<dbReference type="PATRIC" id="fig|1002809.3.peg.2174"/>
<reference evidence="5" key="1">
    <citation type="submission" date="2011-04" db="EMBL/GenBank/DDBJ databases">
        <title>Genome sequence of Solibacillus silvestris StLB046.</title>
        <authorList>
            <person name="Morohoshi T."/>
            <person name="Someya N."/>
            <person name="Ikeda T."/>
        </authorList>
    </citation>
    <scope>NUCLEOTIDE SEQUENCE [LARGE SCALE GENOMIC DNA]</scope>
    <source>
        <strain evidence="5">StLB046</strain>
    </source>
</reference>
<accession>F2F5N8</accession>
<dbReference type="eggNOG" id="COG0526">
    <property type="taxonomic scope" value="Bacteria"/>
</dbReference>
<feature type="transmembrane region" description="Helical" evidence="2">
    <location>
        <begin position="124"/>
        <end position="139"/>
    </location>
</feature>
<dbReference type="InterPro" id="IPR036249">
    <property type="entry name" value="Thioredoxin-like_sf"/>
</dbReference>
<dbReference type="InterPro" id="IPR013766">
    <property type="entry name" value="Thioredoxin_domain"/>
</dbReference>
<dbReference type="PROSITE" id="PS51352">
    <property type="entry name" value="THIOREDOXIN_2"/>
    <property type="match status" value="1"/>
</dbReference>
<feature type="transmembrane region" description="Helical" evidence="2">
    <location>
        <begin position="39"/>
        <end position="58"/>
    </location>
</feature>
<dbReference type="Pfam" id="PF00578">
    <property type="entry name" value="AhpC-TSA"/>
    <property type="match status" value="1"/>
</dbReference>
<evidence type="ECO:0000313" key="4">
    <source>
        <dbReference type="EMBL" id="BAK16571.1"/>
    </source>
</evidence>
<keyword evidence="4" id="KW-0413">Isomerase</keyword>
<evidence type="ECO:0000256" key="1">
    <source>
        <dbReference type="ARBA" id="ARBA00023157"/>
    </source>
</evidence>
<keyword evidence="5" id="KW-1185">Reference proteome</keyword>
<reference evidence="4 5" key="2">
    <citation type="journal article" date="2012" name="J. Biosci. Bioeng.">
        <title>Complete genome sequence and characterization of the N-acylhomoserine lactone-degrading gene of the potato leaf-associated Solibacillus silvestris.</title>
        <authorList>
            <person name="Morohoshi T."/>
            <person name="Tominaga Y."/>
            <person name="Someya N."/>
            <person name="Ikeda T."/>
        </authorList>
    </citation>
    <scope>NUCLEOTIDE SEQUENCE [LARGE SCALE GENOMIC DNA]</scope>
    <source>
        <strain evidence="4 5">StLB046</strain>
    </source>
</reference>
<keyword evidence="2" id="KW-1133">Transmembrane helix</keyword>
<dbReference type="CDD" id="cd02966">
    <property type="entry name" value="TlpA_like_family"/>
    <property type="match status" value="1"/>
</dbReference>
<dbReference type="Proteomes" id="UP000006691">
    <property type="component" value="Chromosome"/>
</dbReference>
<evidence type="ECO:0000313" key="5">
    <source>
        <dbReference type="Proteomes" id="UP000006691"/>
    </source>
</evidence>
<name>F2F5N8_SOLSS</name>
<dbReference type="AlphaFoldDB" id="F2F5N8"/>
<keyword evidence="1" id="KW-1015">Disulfide bond</keyword>
<evidence type="ECO:0000259" key="3">
    <source>
        <dbReference type="PROSITE" id="PS51352"/>
    </source>
</evidence>
<feature type="domain" description="Thioredoxin" evidence="3">
    <location>
        <begin position="204"/>
        <end position="344"/>
    </location>
</feature>
<keyword evidence="2" id="KW-0472">Membrane</keyword>
<gene>
    <name evidence="4" type="ordered locus">SSIL_2148</name>
</gene>
<feature type="transmembrane region" description="Helical" evidence="2">
    <location>
        <begin position="70"/>
        <end position="92"/>
    </location>
</feature>
<dbReference type="PANTHER" id="PTHR42852:SF17">
    <property type="entry name" value="THIOREDOXIN-LIKE PROTEIN HI_1115"/>
    <property type="match status" value="1"/>
</dbReference>
<feature type="transmembrane region" description="Helical" evidence="2">
    <location>
        <begin position="6"/>
        <end position="27"/>
    </location>
</feature>
<dbReference type="HOGENOM" id="CLU_801313_0_0_9"/>
<dbReference type="InterPro" id="IPR017937">
    <property type="entry name" value="Thioredoxin_CS"/>
</dbReference>
<dbReference type="GO" id="GO:0016491">
    <property type="term" value="F:oxidoreductase activity"/>
    <property type="evidence" value="ECO:0007669"/>
    <property type="project" value="InterPro"/>
</dbReference>
<protein>
    <submittedName>
        <fullName evidence="4">Thiol-disulfide isomerase</fullName>
    </submittedName>
</protein>
<dbReference type="STRING" id="1002809.SSIL_2148"/>
<sequence>MMYISLGQFNIPVAWLAFILAILYSDFRSRKVGVATNKLLEHLVFTYILVWKFSYILFSLSDFIKAPLSLVYFDGGLKGHVLALVALAFILYRKRQILVWADIWIYWARVVAIFSVISLGFQEHWLYAVIWLLVLVLVERKYQHGLLLGQFLLLAWLNGFTSSLTLVQLFVLLTVYLKTKQAQYLVVTGILSLVAMMLVDVEKATETIAHEMIDLPTTTGEMYSLSEQEQKLTIVNFFATWCPPCKAEMPHLQSFAEDLPAGVALIGVNLTDRDNGEQALVNFMETYEVTYPILLDESDEVGTAFRVMSIPTTVLLNAQGEELERLVGPVSEEVLRQLIKKHQTYLEE</sequence>
<dbReference type="GO" id="GO:0016853">
    <property type="term" value="F:isomerase activity"/>
    <property type="evidence" value="ECO:0007669"/>
    <property type="project" value="UniProtKB-KW"/>
</dbReference>
<dbReference type="EMBL" id="AP012157">
    <property type="protein sequence ID" value="BAK16571.1"/>
    <property type="molecule type" value="Genomic_DNA"/>
</dbReference>
<dbReference type="PANTHER" id="PTHR42852">
    <property type="entry name" value="THIOL:DISULFIDE INTERCHANGE PROTEIN DSBE"/>
    <property type="match status" value="1"/>
</dbReference>
<dbReference type="KEGG" id="siv:SSIL_2148"/>
<evidence type="ECO:0000256" key="2">
    <source>
        <dbReference type="SAM" id="Phobius"/>
    </source>
</evidence>
<dbReference type="InterPro" id="IPR000866">
    <property type="entry name" value="AhpC/TSA"/>
</dbReference>
<dbReference type="InterPro" id="IPR050553">
    <property type="entry name" value="Thioredoxin_ResA/DsbE_sf"/>
</dbReference>